<name>A0A177B346_9BILA</name>
<evidence type="ECO:0000313" key="1">
    <source>
        <dbReference type="EMBL" id="OAF68699.1"/>
    </source>
</evidence>
<comment type="caution">
    <text evidence="1">The sequence shown here is derived from an EMBL/GenBank/DDBJ whole genome shotgun (WGS) entry which is preliminary data.</text>
</comment>
<protein>
    <submittedName>
        <fullName evidence="1">Uncharacterized protein</fullName>
    </submittedName>
</protein>
<accession>A0A177B346</accession>
<reference evidence="1 2" key="1">
    <citation type="submission" date="2016-04" db="EMBL/GenBank/DDBJ databases">
        <title>The genome of Intoshia linei affirms orthonectids as highly simplified spiralians.</title>
        <authorList>
            <person name="Mikhailov K.V."/>
            <person name="Slusarev G.S."/>
            <person name="Nikitin M.A."/>
            <person name="Logacheva M.D."/>
            <person name="Penin A."/>
            <person name="Aleoshin V."/>
            <person name="Panchin Y.V."/>
        </authorList>
    </citation>
    <scope>NUCLEOTIDE SEQUENCE [LARGE SCALE GENOMIC DNA]</scope>
    <source>
        <strain evidence="1">Intl2013</strain>
        <tissue evidence="1">Whole animal</tissue>
    </source>
</reference>
<dbReference type="AlphaFoldDB" id="A0A177B346"/>
<keyword evidence="2" id="KW-1185">Reference proteome</keyword>
<organism evidence="1 2">
    <name type="scientific">Intoshia linei</name>
    <dbReference type="NCBI Taxonomy" id="1819745"/>
    <lineage>
        <taxon>Eukaryota</taxon>
        <taxon>Metazoa</taxon>
        <taxon>Spiralia</taxon>
        <taxon>Lophotrochozoa</taxon>
        <taxon>Mesozoa</taxon>
        <taxon>Orthonectida</taxon>
        <taxon>Rhopaluridae</taxon>
        <taxon>Intoshia</taxon>
    </lineage>
</organism>
<dbReference type="Proteomes" id="UP000078046">
    <property type="component" value="Unassembled WGS sequence"/>
</dbReference>
<evidence type="ECO:0000313" key="2">
    <source>
        <dbReference type="Proteomes" id="UP000078046"/>
    </source>
</evidence>
<dbReference type="EMBL" id="LWCA01000401">
    <property type="protein sequence ID" value="OAF68699.1"/>
    <property type="molecule type" value="Genomic_DNA"/>
</dbReference>
<gene>
    <name evidence="1" type="ORF">A3Q56_03531</name>
</gene>
<sequence>MLFQDERLNPGVELISTTHHDYRRIPLDVCNKEKFSNSKKIGSNAFFPIENGNICSEALSSFQKKIGCKSKQNVISNHSNVSFPIVNKKNYKELYESEHKKSFKYKQIQDSIVKIKEKYKNNVMNISDENYISKSVYNDTFSEKPKIEKTLQTATPTKSNINLCIDRNQENYKSVMKESFQTNEIQSKNDYIQNKKRHKMCNIGDHLNHFKKVSTTESQDTYINKICDTKKIIKKPTYLDNITIHHRNNINVPNVSETHQNYTIPEIHKIKPCLPLKSKLQLGYNNKYGRNISIAKTDFKKIDLPNNKKNILNIKNKLMNDNVYFGPKESGFTTTINTCYRYHPTKDLISTKKPNYKNANIYNMYDKFFGETIYKNDYVKKDVSSRILEKNNYVSNVKFPLIKGYFPISEQKYSYRRMDHDCEKLNERIKETKHNFQASYVPIDFKEINSFMDYISIEPQNS</sequence>
<proteinExistence type="predicted"/>